<evidence type="ECO:0000313" key="3">
    <source>
        <dbReference type="EMBL" id="CAB1441331.1"/>
    </source>
</evidence>
<gene>
    <name evidence="3" type="ORF">PLEPLA_LOCUS29107</name>
</gene>
<dbReference type="Pfam" id="PF15664">
    <property type="entry name" value="TMEM252"/>
    <property type="match status" value="1"/>
</dbReference>
<name>A0A9N7YWT7_PLEPL</name>
<comment type="caution">
    <text evidence="3">The sequence shown here is derived from an EMBL/GenBank/DDBJ whole genome shotgun (WGS) entry which is preliminary data.</text>
</comment>
<feature type="compositionally biased region" description="Basic and acidic residues" evidence="1">
    <location>
        <begin position="159"/>
        <end position="169"/>
    </location>
</feature>
<keyword evidence="4" id="KW-1185">Reference proteome</keyword>
<protein>
    <recommendedName>
        <fullName evidence="5">Transmembrane protein 252</fullName>
    </recommendedName>
</protein>
<feature type="transmembrane region" description="Helical" evidence="2">
    <location>
        <begin position="43"/>
        <end position="65"/>
    </location>
</feature>
<evidence type="ECO:0000256" key="1">
    <source>
        <dbReference type="SAM" id="MobiDB-lite"/>
    </source>
</evidence>
<keyword evidence="2" id="KW-0812">Transmembrane</keyword>
<feature type="transmembrane region" description="Helical" evidence="2">
    <location>
        <begin position="7"/>
        <end position="31"/>
    </location>
</feature>
<feature type="region of interest" description="Disordered" evidence="1">
    <location>
        <begin position="126"/>
        <end position="169"/>
    </location>
</feature>
<evidence type="ECO:0000256" key="2">
    <source>
        <dbReference type="SAM" id="Phobius"/>
    </source>
</evidence>
<keyword evidence="2" id="KW-1133">Transmembrane helix</keyword>
<feature type="region of interest" description="Disordered" evidence="1">
    <location>
        <begin position="88"/>
        <end position="114"/>
    </location>
</feature>
<proteinExistence type="predicted"/>
<dbReference type="EMBL" id="CADEAL010002619">
    <property type="protein sequence ID" value="CAB1441331.1"/>
    <property type="molecule type" value="Genomic_DNA"/>
</dbReference>
<dbReference type="PANTHER" id="PTHR35682">
    <property type="entry name" value="TRANSMEMBRANE PROTEIN 252"/>
    <property type="match status" value="1"/>
</dbReference>
<keyword evidence="2" id="KW-0472">Membrane</keyword>
<dbReference type="AlphaFoldDB" id="A0A9N7YWT7"/>
<organism evidence="3 4">
    <name type="scientific">Pleuronectes platessa</name>
    <name type="common">European plaice</name>
    <dbReference type="NCBI Taxonomy" id="8262"/>
    <lineage>
        <taxon>Eukaryota</taxon>
        <taxon>Metazoa</taxon>
        <taxon>Chordata</taxon>
        <taxon>Craniata</taxon>
        <taxon>Vertebrata</taxon>
        <taxon>Euteleostomi</taxon>
        <taxon>Actinopterygii</taxon>
        <taxon>Neopterygii</taxon>
        <taxon>Teleostei</taxon>
        <taxon>Neoteleostei</taxon>
        <taxon>Acanthomorphata</taxon>
        <taxon>Carangaria</taxon>
        <taxon>Pleuronectiformes</taxon>
        <taxon>Pleuronectoidei</taxon>
        <taxon>Pleuronectidae</taxon>
        <taxon>Pleuronectes</taxon>
    </lineage>
</organism>
<evidence type="ECO:0008006" key="5">
    <source>
        <dbReference type="Google" id="ProtNLM"/>
    </source>
</evidence>
<dbReference type="PANTHER" id="PTHR35682:SF1">
    <property type="entry name" value="TRANSMEMBRANE PROTEIN 252"/>
    <property type="match status" value="1"/>
</dbReference>
<accession>A0A9N7YWT7</accession>
<dbReference type="InterPro" id="IPR031363">
    <property type="entry name" value="TMEM252"/>
</dbReference>
<sequence length="169" mass="18950">MIVTKQMLSLALIILHCLGNGMTLIGVYLLSVQTELKLTWKTLPAYMLIIFGLMVVLIGFLWNICHSMKSKMYQREGPEQQIQIYTIDRPGSFPPSYEDSQAGRVSSDAPPESAVVDVEMSLAPPLYSQDSSEAPDCTWSWEAPPRYSQVDQQGQDGAEELRRETLSPH</sequence>
<reference evidence="3" key="1">
    <citation type="submission" date="2020-03" db="EMBL/GenBank/DDBJ databases">
        <authorList>
            <person name="Weist P."/>
        </authorList>
    </citation>
    <scope>NUCLEOTIDE SEQUENCE</scope>
</reference>
<evidence type="ECO:0000313" key="4">
    <source>
        <dbReference type="Proteomes" id="UP001153269"/>
    </source>
</evidence>
<dbReference type="Proteomes" id="UP001153269">
    <property type="component" value="Unassembled WGS sequence"/>
</dbReference>